<accession>A0A0R3M117</accession>
<gene>
    <name evidence="2" type="ORF">CQ12_17800</name>
</gene>
<name>A0A0R3M117_9BRAD</name>
<keyword evidence="3" id="KW-1185">Reference proteome</keyword>
<dbReference type="OrthoDB" id="5382786at2"/>
<comment type="caution">
    <text evidence="2">The sequence shown here is derived from an EMBL/GenBank/DDBJ whole genome shotgun (WGS) entry which is preliminary data.</text>
</comment>
<sequence>MSNDIEELTALNRDYVNSVQNSDVKRFDEILAADFYCSNPDKSLVDRAAFLKQTAVPVTIRNLTAHDVKIRVLGDFAIIHAATSYTTADDQPAHGRYTDCWARQNGRWLAVSAHVSR</sequence>
<dbReference type="EMBL" id="LLXZ01000022">
    <property type="protein sequence ID" value="KRR13740.1"/>
    <property type="molecule type" value="Genomic_DNA"/>
</dbReference>
<organism evidence="2 3">
    <name type="scientific">Bradyrhizobium jicamae</name>
    <dbReference type="NCBI Taxonomy" id="280332"/>
    <lineage>
        <taxon>Bacteria</taxon>
        <taxon>Pseudomonadati</taxon>
        <taxon>Pseudomonadota</taxon>
        <taxon>Alphaproteobacteria</taxon>
        <taxon>Hyphomicrobiales</taxon>
        <taxon>Nitrobacteraceae</taxon>
        <taxon>Bradyrhizobium</taxon>
    </lineage>
</organism>
<dbReference type="SUPFAM" id="SSF54427">
    <property type="entry name" value="NTF2-like"/>
    <property type="match status" value="1"/>
</dbReference>
<dbReference type="Gene3D" id="3.10.450.50">
    <property type="match status" value="1"/>
</dbReference>
<dbReference type="RefSeq" id="WP_057834110.1">
    <property type="nucleotide sequence ID" value="NZ_LLXZ01000022.1"/>
</dbReference>
<dbReference type="Pfam" id="PF14534">
    <property type="entry name" value="DUF4440"/>
    <property type="match status" value="1"/>
</dbReference>
<dbReference type="STRING" id="280332.CQ12_17800"/>
<evidence type="ECO:0000259" key="1">
    <source>
        <dbReference type="Pfam" id="PF14534"/>
    </source>
</evidence>
<dbReference type="Proteomes" id="UP000050863">
    <property type="component" value="Unassembled WGS sequence"/>
</dbReference>
<feature type="domain" description="DUF4440" evidence="1">
    <location>
        <begin position="8"/>
        <end position="109"/>
    </location>
</feature>
<dbReference type="InterPro" id="IPR032710">
    <property type="entry name" value="NTF2-like_dom_sf"/>
</dbReference>
<proteinExistence type="predicted"/>
<protein>
    <recommendedName>
        <fullName evidence="1">DUF4440 domain-containing protein</fullName>
    </recommendedName>
</protein>
<evidence type="ECO:0000313" key="3">
    <source>
        <dbReference type="Proteomes" id="UP000050863"/>
    </source>
</evidence>
<dbReference type="AlphaFoldDB" id="A0A0R3M117"/>
<reference evidence="2 3" key="1">
    <citation type="submission" date="2014-03" db="EMBL/GenBank/DDBJ databases">
        <title>Bradyrhizobium valentinum sp. nov., isolated from effective nodules of Lupinus mariae-josephae, a lupine endemic of basic-lime soils in Eastern Spain.</title>
        <authorList>
            <person name="Duran D."/>
            <person name="Rey L."/>
            <person name="Navarro A."/>
            <person name="Busquets A."/>
            <person name="Imperial J."/>
            <person name="Ruiz-Argueso T."/>
        </authorList>
    </citation>
    <scope>NUCLEOTIDE SEQUENCE [LARGE SCALE GENOMIC DNA]</scope>
    <source>
        <strain evidence="2 3">PAC68</strain>
    </source>
</reference>
<evidence type="ECO:0000313" key="2">
    <source>
        <dbReference type="EMBL" id="KRR13740.1"/>
    </source>
</evidence>
<dbReference type="InterPro" id="IPR027843">
    <property type="entry name" value="DUF4440"/>
</dbReference>